<comment type="similarity">
    <text evidence="1">Belongs to the carnosine N-methyltransferase family.</text>
</comment>
<evidence type="ECO:0000256" key="3">
    <source>
        <dbReference type="ARBA" id="ARBA00022603"/>
    </source>
</evidence>
<keyword evidence="7" id="KW-1185">Reference proteome</keyword>
<dbReference type="GO" id="GO:0030735">
    <property type="term" value="F:carnosine N-methyltransferase activity"/>
    <property type="evidence" value="ECO:0007669"/>
    <property type="project" value="UniProtKB-EC"/>
</dbReference>
<gene>
    <name evidence="6" type="ORF">E5J99_20700</name>
</gene>
<evidence type="ECO:0000256" key="1">
    <source>
        <dbReference type="ARBA" id="ARBA00010086"/>
    </source>
</evidence>
<proteinExistence type="inferred from homology"/>
<comment type="caution">
    <text evidence="6">The sequence shown here is derived from an EMBL/GenBank/DDBJ whole genome shotgun (WGS) entry which is preliminary data.</text>
</comment>
<dbReference type="GO" id="GO:0032259">
    <property type="term" value="P:methylation"/>
    <property type="evidence" value="ECO:0007669"/>
    <property type="project" value="UniProtKB-KW"/>
</dbReference>
<dbReference type="OrthoDB" id="9797252at2"/>
<dbReference type="Pfam" id="PF07942">
    <property type="entry name" value="CARME"/>
    <property type="match status" value="1"/>
</dbReference>
<evidence type="ECO:0000313" key="7">
    <source>
        <dbReference type="Proteomes" id="UP000297739"/>
    </source>
</evidence>
<dbReference type="AlphaFoldDB" id="A0A4Z0PE43"/>
<evidence type="ECO:0000256" key="2">
    <source>
        <dbReference type="ARBA" id="ARBA00012003"/>
    </source>
</evidence>
<keyword evidence="4 6" id="KW-0808">Transferase</keyword>
<dbReference type="PANTHER" id="PTHR12303:SF6">
    <property type="entry name" value="CARNOSINE N-METHYLTRANSFERASE"/>
    <property type="match status" value="1"/>
</dbReference>
<dbReference type="InterPro" id="IPR029063">
    <property type="entry name" value="SAM-dependent_MTases_sf"/>
</dbReference>
<dbReference type="Proteomes" id="UP000297739">
    <property type="component" value="Unassembled WGS sequence"/>
</dbReference>
<evidence type="ECO:0000313" key="6">
    <source>
        <dbReference type="EMBL" id="TGE11893.1"/>
    </source>
</evidence>
<dbReference type="EMBL" id="SRLD01000084">
    <property type="protein sequence ID" value="TGE11893.1"/>
    <property type="molecule type" value="Genomic_DNA"/>
</dbReference>
<dbReference type="PANTHER" id="PTHR12303">
    <property type="entry name" value="CARNOSINE N-METHYLTRANSFERASE"/>
    <property type="match status" value="1"/>
</dbReference>
<dbReference type="SMART" id="SM01296">
    <property type="entry name" value="N2227"/>
    <property type="match status" value="1"/>
</dbReference>
<sequence>MSSLTYGQLVCAICHAELLQHPSEAAELTCAGCCQPYIVFAGRIPLILPDSVSYRVNTYWQYNKYLRETEATLAKLRQNSAQPWAAARAQYLREALTTNAVYIARIQQQLAASLPPELLLARPADKLRSLAYLSSFSYLKRDWCGLPEDEQELQTIIGAVRAGLPTTSQPGQALVLGAGTARVAAMLKDDFEQVYAIDLSLTMAWQYHNLAEQGAVRFYDIQSKNARSLAEQATEHWATANLVPNLAPDSLQYWVADVKQIPLPTNSVAAVVSVYFTDTVPLHEYLGEVKRVLRPGGVFINFGPLEYHFTDISAHLSAEEVRSVFESYGFRVVQEQEVTTSHLLRPASLAYKTYHNWFFSAVLTAEDEAASQTITDRAPRAAVSSLL</sequence>
<dbReference type="SUPFAM" id="SSF53335">
    <property type="entry name" value="S-adenosyl-L-methionine-dependent methyltransferases"/>
    <property type="match status" value="1"/>
</dbReference>
<protein>
    <recommendedName>
        <fullName evidence="2">carnosine N-methyltransferase</fullName>
        <ecNumber evidence="2">2.1.1.22</ecNumber>
    </recommendedName>
</protein>
<organism evidence="6 7">
    <name type="scientific">Hymenobacter elongatus</name>
    <dbReference type="NCBI Taxonomy" id="877208"/>
    <lineage>
        <taxon>Bacteria</taxon>
        <taxon>Pseudomonadati</taxon>
        <taxon>Bacteroidota</taxon>
        <taxon>Cytophagia</taxon>
        <taxon>Cytophagales</taxon>
        <taxon>Hymenobacteraceae</taxon>
        <taxon>Hymenobacter</taxon>
    </lineage>
</organism>
<reference evidence="6 7" key="1">
    <citation type="submission" date="2019-04" db="EMBL/GenBank/DDBJ databases">
        <authorList>
            <person name="Feng G."/>
            <person name="Zhang J."/>
            <person name="Zhu H."/>
        </authorList>
    </citation>
    <scope>NUCLEOTIDE SEQUENCE [LARGE SCALE GENOMIC DNA]</scope>
    <source>
        <strain evidence="6 7">JCM 17223</strain>
    </source>
</reference>
<evidence type="ECO:0000256" key="4">
    <source>
        <dbReference type="ARBA" id="ARBA00022679"/>
    </source>
</evidence>
<dbReference type="RefSeq" id="WP_135499706.1">
    <property type="nucleotide sequence ID" value="NZ_SRLD01000084.1"/>
</dbReference>
<dbReference type="Gene3D" id="3.40.50.150">
    <property type="entry name" value="Vaccinia Virus protein VP39"/>
    <property type="match status" value="1"/>
</dbReference>
<keyword evidence="3 6" id="KW-0489">Methyltransferase</keyword>
<evidence type="ECO:0000256" key="5">
    <source>
        <dbReference type="ARBA" id="ARBA00022691"/>
    </source>
</evidence>
<dbReference type="InterPro" id="IPR012901">
    <property type="entry name" value="CARME"/>
</dbReference>
<name>A0A4Z0PE43_9BACT</name>
<keyword evidence="5" id="KW-0949">S-adenosyl-L-methionine</keyword>
<accession>A0A4Z0PE43</accession>
<dbReference type="EC" id="2.1.1.22" evidence="2"/>